<dbReference type="Proteomes" id="UP001221411">
    <property type="component" value="Unassembled WGS sequence"/>
</dbReference>
<protein>
    <submittedName>
        <fullName evidence="2">Uncharacterized protein</fullName>
    </submittedName>
</protein>
<feature type="compositionally biased region" description="Acidic residues" evidence="1">
    <location>
        <begin position="84"/>
        <end position="109"/>
    </location>
</feature>
<dbReference type="RefSeq" id="WP_271925497.1">
    <property type="nucleotide sequence ID" value="NZ_JAQNDO010000001.1"/>
</dbReference>
<dbReference type="EMBL" id="JAQNDO010000001">
    <property type="protein sequence ID" value="MDC0747135.1"/>
    <property type="molecule type" value="Genomic_DNA"/>
</dbReference>
<feature type="region of interest" description="Disordered" evidence="1">
    <location>
        <begin position="80"/>
        <end position="128"/>
    </location>
</feature>
<feature type="region of interest" description="Disordered" evidence="1">
    <location>
        <begin position="237"/>
        <end position="269"/>
    </location>
</feature>
<sequence>MLSSKDSPGIRTIAYRNGSPAPRANNPIGAGKGRGTFTNKAPILVVPAGARLFGLARVDPAFARCASSIQFAARVGQTIQADAEPIEENDLEEDSDEDSDDDDDSDVAEGSDALVPWGEPLTMGGPSPGTNVIVRPRFLLKVARAEWSEVEPEEETGLKLVSTDGRHELTIDVLVFMNDPARAEQRLANTFETLLASAQSLGECKVLETHFEEELGPTNEAGFTLDFGGTVVSRRLFSPPSCSSSRERGARARRGRTPAPHDVPAPASG</sequence>
<keyword evidence="3" id="KW-1185">Reference proteome</keyword>
<feature type="region of interest" description="Disordered" evidence="1">
    <location>
        <begin position="1"/>
        <end position="33"/>
    </location>
</feature>
<organism evidence="2 3">
    <name type="scientific">Polyangium mundeleinium</name>
    <dbReference type="NCBI Taxonomy" id="2995306"/>
    <lineage>
        <taxon>Bacteria</taxon>
        <taxon>Pseudomonadati</taxon>
        <taxon>Myxococcota</taxon>
        <taxon>Polyangia</taxon>
        <taxon>Polyangiales</taxon>
        <taxon>Polyangiaceae</taxon>
        <taxon>Polyangium</taxon>
    </lineage>
</organism>
<proteinExistence type="predicted"/>
<comment type="caution">
    <text evidence="2">The sequence shown here is derived from an EMBL/GenBank/DDBJ whole genome shotgun (WGS) entry which is preliminary data.</text>
</comment>
<reference evidence="2 3" key="1">
    <citation type="submission" date="2022-11" db="EMBL/GenBank/DDBJ databases">
        <title>Minimal conservation of predation-associated metabolite biosynthetic gene clusters underscores biosynthetic potential of Myxococcota including descriptions for ten novel species: Archangium lansinium sp. nov., Myxococcus landrumus sp. nov., Nannocystis bai.</title>
        <authorList>
            <person name="Ahearne A."/>
            <person name="Stevens C."/>
            <person name="Dowd S."/>
        </authorList>
    </citation>
    <scope>NUCLEOTIDE SEQUENCE [LARGE SCALE GENOMIC DNA]</scope>
    <source>
        <strain evidence="2 3">RJM3</strain>
    </source>
</reference>
<gene>
    <name evidence="2" type="ORF">POL67_37750</name>
</gene>
<evidence type="ECO:0000256" key="1">
    <source>
        <dbReference type="SAM" id="MobiDB-lite"/>
    </source>
</evidence>
<evidence type="ECO:0000313" key="2">
    <source>
        <dbReference type="EMBL" id="MDC0747135.1"/>
    </source>
</evidence>
<evidence type="ECO:0000313" key="3">
    <source>
        <dbReference type="Proteomes" id="UP001221411"/>
    </source>
</evidence>
<accession>A0ABT5EZ94</accession>
<name>A0ABT5EZ94_9BACT</name>